<feature type="active site" description="Nucleophile" evidence="5">
    <location>
        <position position="192"/>
    </location>
</feature>
<evidence type="ECO:0000256" key="3">
    <source>
        <dbReference type="ARBA" id="ARBA00022502"/>
    </source>
</evidence>
<organism evidence="11 12">
    <name type="scientific">Thermothielavioides terrestris</name>
    <dbReference type="NCBI Taxonomy" id="2587410"/>
    <lineage>
        <taxon>Eukaryota</taxon>
        <taxon>Fungi</taxon>
        <taxon>Dikarya</taxon>
        <taxon>Ascomycota</taxon>
        <taxon>Pezizomycotina</taxon>
        <taxon>Sordariomycetes</taxon>
        <taxon>Sordariomycetidae</taxon>
        <taxon>Sordariales</taxon>
        <taxon>Chaetomiaceae</taxon>
        <taxon>Thermothielavioides</taxon>
    </lineage>
</organism>
<feature type="region of interest" description="Disordered" evidence="7">
    <location>
        <begin position="915"/>
        <end position="934"/>
    </location>
</feature>
<dbReference type="PRINTS" id="PR00776">
    <property type="entry name" value="HEMOGLOBNASE"/>
</dbReference>
<evidence type="ECO:0000313" key="12">
    <source>
        <dbReference type="Proteomes" id="UP000289323"/>
    </source>
</evidence>
<dbReference type="PANTHER" id="PTHR48067:SF1">
    <property type="entry name" value="GPI-ANCHOR TRANSAMIDASE"/>
    <property type="match status" value="1"/>
</dbReference>
<keyword evidence="4 8" id="KW-0732">Signal</keyword>
<feature type="compositionally biased region" description="Polar residues" evidence="7">
    <location>
        <begin position="919"/>
        <end position="928"/>
    </location>
</feature>
<feature type="compositionally biased region" description="Acidic residues" evidence="7">
    <location>
        <begin position="516"/>
        <end position="534"/>
    </location>
</feature>
<feature type="domain" description="Transcription factor IIIC putative zinc-finger" evidence="10">
    <location>
        <begin position="1053"/>
        <end position="1138"/>
    </location>
</feature>
<dbReference type="PIRSF" id="PIRSF500138">
    <property type="entry name" value="GPI8"/>
    <property type="match status" value="1"/>
</dbReference>
<dbReference type="GO" id="GO:0006506">
    <property type="term" value="P:GPI anchor biosynthetic process"/>
    <property type="evidence" value="ECO:0007669"/>
    <property type="project" value="UniProtKB-UniPathway"/>
</dbReference>
<dbReference type="GO" id="GO:0042765">
    <property type="term" value="C:GPI-anchor transamidase complex"/>
    <property type="evidence" value="ECO:0007669"/>
    <property type="project" value="InterPro"/>
</dbReference>
<evidence type="ECO:0000256" key="7">
    <source>
        <dbReference type="SAM" id="MobiDB-lite"/>
    </source>
</evidence>
<feature type="compositionally biased region" description="Acidic residues" evidence="7">
    <location>
        <begin position="860"/>
        <end position="884"/>
    </location>
</feature>
<evidence type="ECO:0000256" key="8">
    <source>
        <dbReference type="SAM" id="SignalP"/>
    </source>
</evidence>
<dbReference type="Pfam" id="PF12660">
    <property type="entry name" value="zf-TFIIIC"/>
    <property type="match status" value="1"/>
</dbReference>
<reference evidence="11 12" key="1">
    <citation type="submission" date="2018-04" db="EMBL/GenBank/DDBJ databases">
        <authorList>
            <person name="Huttner S."/>
            <person name="Dainat J."/>
        </authorList>
    </citation>
    <scope>NUCLEOTIDE SEQUENCE [LARGE SCALE GENOMIC DNA]</scope>
</reference>
<dbReference type="GO" id="GO:0006508">
    <property type="term" value="P:proteolysis"/>
    <property type="evidence" value="ECO:0007669"/>
    <property type="project" value="InterPro"/>
</dbReference>
<evidence type="ECO:0000256" key="1">
    <source>
        <dbReference type="ARBA" id="ARBA00004687"/>
    </source>
</evidence>
<evidence type="ECO:0000259" key="9">
    <source>
        <dbReference type="Pfam" id="PF12657"/>
    </source>
</evidence>
<dbReference type="PANTHER" id="PTHR48067">
    <property type="entry name" value="GPI-ANCHOR TRANSAMIDASE"/>
    <property type="match status" value="1"/>
</dbReference>
<accession>A0A3S4AL18</accession>
<name>A0A3S4AL18_9PEZI</name>
<keyword evidence="6" id="KW-0175">Coiled coil</keyword>
<evidence type="ECO:0000256" key="5">
    <source>
        <dbReference type="PIRSR" id="PIRSR019663-1"/>
    </source>
</evidence>
<feature type="signal peptide" evidence="8">
    <location>
        <begin position="1"/>
        <end position="26"/>
    </location>
</feature>
<dbReference type="EMBL" id="OUUZ01000003">
    <property type="protein sequence ID" value="SPQ20203.1"/>
    <property type="molecule type" value="Genomic_DNA"/>
</dbReference>
<feature type="region of interest" description="Disordered" evidence="7">
    <location>
        <begin position="506"/>
        <end position="544"/>
    </location>
</feature>
<feature type="region of interest" description="Disordered" evidence="7">
    <location>
        <begin position="969"/>
        <end position="998"/>
    </location>
</feature>
<feature type="region of interest" description="Disordered" evidence="7">
    <location>
        <begin position="431"/>
        <end position="461"/>
    </location>
</feature>
<dbReference type="GO" id="GO:0016255">
    <property type="term" value="P:attachment of GPI anchor to protein"/>
    <property type="evidence" value="ECO:0007669"/>
    <property type="project" value="InterPro"/>
</dbReference>
<dbReference type="AlphaFoldDB" id="A0A3S4AL18"/>
<dbReference type="UniPathway" id="UPA00196"/>
<dbReference type="InterPro" id="IPR001096">
    <property type="entry name" value="Peptidase_C13"/>
</dbReference>
<protein>
    <submittedName>
        <fullName evidence="11">0404e685-b43a-40ac-b33c-6a4e839932d2</fullName>
    </submittedName>
</protein>
<evidence type="ECO:0000256" key="6">
    <source>
        <dbReference type="SAM" id="Coils"/>
    </source>
</evidence>
<dbReference type="GO" id="GO:0003923">
    <property type="term" value="F:GPI-anchor transamidase activity"/>
    <property type="evidence" value="ECO:0007669"/>
    <property type="project" value="InterPro"/>
</dbReference>
<feature type="coiled-coil region" evidence="6">
    <location>
        <begin position="309"/>
        <end position="348"/>
    </location>
</feature>
<comment type="pathway">
    <text evidence="1">Glycolipid biosynthesis; glycosylphosphatidylinositol-anchor biosynthesis.</text>
</comment>
<keyword evidence="3" id="KW-0337">GPI-anchor biosynthesis</keyword>
<dbReference type="Pfam" id="PF01650">
    <property type="entry name" value="Peptidase_C13"/>
    <property type="match status" value="1"/>
</dbReference>
<dbReference type="FunFam" id="3.40.50.1460:FF:000003">
    <property type="entry name" value="GPI-anchor transamidase"/>
    <property type="match status" value="1"/>
</dbReference>
<dbReference type="InterPro" id="IPR028361">
    <property type="entry name" value="GPI_transamidase"/>
</dbReference>
<dbReference type="InterPro" id="IPR024761">
    <property type="entry name" value="TFIIIC_delta_N"/>
</dbReference>
<sequence>MKLSGVFGLPALLGAALVASASLAGAEHTSNWAVLVCTSRFWFNYRHLANVLSIYRTVKRLGIPDSQIILMLPDDMACNPRNAFPGTVYSNADRAVDLYGDNIEVDYRGYEVTVENFIRLLTDRVGDEMPRSKRLLTDDRSNILVYMTGHGGNEFLKFQDAEEIGAFDLADAFEQMWEKKRYNEILFMIDTCQANTMYSKLYSPNIIATGSSELDQSSYSHHADNDIGVAVIDRYTYYNLEFLETEVRDTSSKKTLGDLFDSYTFEKIHSHAGVRYDLFRGGAEAARKRLVTDFFGNVQNVEVDGAKNITALEEELLSLSRTIAALHRKADEQEAASQKNATEKAEENRVVVVQKKAQLAKPLTDENWWAKKALGLAAFLPLRELTLNSRPLTKRAIQFSCDGDLAVAADDSVHVFVPEFPDLSKRREKLRARTNGPQGSWASGDASSSDEDDDGEAGSRRHNHQILRGQYSEGSKHMPVSFPPLDPRVNRELFLAQEIPFPYESAVNADAQSVDSNDESADSDAYDSADEEGEGPGLGFNRPHGAGYGPITGVGSSMNHVVSIGWSPSGLGVNHRPVLAILTASGTLGMFGDGDKPANILPRANEGMLQRRELNSWIVLWGVGERLIVPGQQTEISEYIRAFAWCHAIAPGQALLATINDVQEVAIISVQCVSVPDEGKRKADTSLRAEPGQNTVWLVREIARFKAEGPHEAVKIWTDGTVSSCRGLIATGFDLKQFDVVLSGGPGYQVRAHSAWDCGTMYREDADQGSQNPIVDLVIHPPDPTTPTPTPLYTLVRMSATATTKDWYQTNVPPPSDTTADPRPQWVRTMAQKIDVQIPLDMHLTRRYGDVDSDVSASESEGEEDDDLDMDGDLDSLADEENANGDDGTSRLEIPEIHPHRFRIHGLALSPGGGVSAVLASSHSTQQPERGGWHTVRSTVLFGYKPRHPRQPQRQTRPAAQSDDHLLPLHPQFASTDSDTSNHLTGSTTTTTTTTTTMPPHYAQLTTEAKLFEYLYGGGPEVPGVHFPAGGGDDDDAAAAALRSLFAPALARQTCELCGAPMDVRRGALCGCANGHFFGTCATSGLAVQTPGATRSCGACGLRTIRAEVLMAKMPAERRDEVRRLVGEGLCGACGGKFLS</sequence>
<evidence type="ECO:0000259" key="10">
    <source>
        <dbReference type="Pfam" id="PF12660"/>
    </source>
</evidence>
<dbReference type="Proteomes" id="UP000289323">
    <property type="component" value="Unassembled WGS sequence"/>
</dbReference>
<dbReference type="Pfam" id="PF12657">
    <property type="entry name" value="TFIIIC_delta"/>
    <property type="match status" value="1"/>
</dbReference>
<feature type="domain" description="Transcription factor IIIC 90kDa subunit N-terminal" evidence="9">
    <location>
        <begin position="552"/>
        <end position="674"/>
    </location>
</feature>
<evidence type="ECO:0000256" key="2">
    <source>
        <dbReference type="ARBA" id="ARBA00009941"/>
    </source>
</evidence>
<proteinExistence type="inferred from homology"/>
<evidence type="ECO:0000256" key="4">
    <source>
        <dbReference type="ARBA" id="ARBA00022729"/>
    </source>
</evidence>
<feature type="chain" id="PRO_5018768246" evidence="8">
    <location>
        <begin position="27"/>
        <end position="1140"/>
    </location>
</feature>
<dbReference type="PIRSF" id="PIRSF019663">
    <property type="entry name" value="Legumain"/>
    <property type="match status" value="1"/>
</dbReference>
<dbReference type="Gene3D" id="3.40.50.1460">
    <property type="match status" value="1"/>
</dbReference>
<comment type="similarity">
    <text evidence="2">Belongs to the peptidase C13 family.</text>
</comment>
<feature type="compositionally biased region" description="Low complexity" evidence="7">
    <location>
        <begin position="988"/>
        <end position="997"/>
    </location>
</feature>
<evidence type="ECO:0000313" key="11">
    <source>
        <dbReference type="EMBL" id="SPQ20203.1"/>
    </source>
</evidence>
<gene>
    <name evidence="11" type="ORF">TT172_LOCUS2622</name>
</gene>
<feature type="compositionally biased region" description="Polar residues" evidence="7">
    <location>
        <begin position="973"/>
        <end position="987"/>
    </location>
</feature>
<dbReference type="InterPro" id="IPR024764">
    <property type="entry name" value="TFIIIC_Znf"/>
</dbReference>
<feature type="active site" evidence="5">
    <location>
        <position position="150"/>
    </location>
</feature>
<feature type="region of interest" description="Disordered" evidence="7">
    <location>
        <begin position="851"/>
        <end position="892"/>
    </location>
</feature>